<dbReference type="GO" id="GO:0003779">
    <property type="term" value="F:actin binding"/>
    <property type="evidence" value="ECO:0007669"/>
    <property type="project" value="UniProtKB-KW"/>
</dbReference>
<gene>
    <name evidence="5" type="ORF">Ciccas_000082</name>
</gene>
<evidence type="ECO:0000313" key="6">
    <source>
        <dbReference type="Proteomes" id="UP001626550"/>
    </source>
</evidence>
<keyword evidence="6" id="KW-1185">Reference proteome</keyword>
<feature type="region of interest" description="Disordered" evidence="3">
    <location>
        <begin position="105"/>
        <end position="133"/>
    </location>
</feature>
<dbReference type="InterPro" id="IPR036872">
    <property type="entry name" value="CH_dom_sf"/>
</dbReference>
<dbReference type="PANTHER" id="PTHR19961:SF18">
    <property type="entry name" value="FI19014P1"/>
    <property type="match status" value="1"/>
</dbReference>
<name>A0ABD2QNZ7_9PLAT</name>
<feature type="region of interest" description="Disordered" evidence="3">
    <location>
        <begin position="149"/>
        <end position="168"/>
    </location>
</feature>
<evidence type="ECO:0000256" key="1">
    <source>
        <dbReference type="ARBA" id="ARBA00022737"/>
    </source>
</evidence>
<dbReference type="EMBL" id="JBJKFK010000004">
    <property type="protein sequence ID" value="KAL3321248.1"/>
    <property type="molecule type" value="Genomic_DNA"/>
</dbReference>
<keyword evidence="1" id="KW-0677">Repeat</keyword>
<evidence type="ECO:0000313" key="5">
    <source>
        <dbReference type="EMBL" id="KAL3321248.1"/>
    </source>
</evidence>
<dbReference type="SUPFAM" id="SSF47576">
    <property type="entry name" value="Calponin-homology domain, CH-domain"/>
    <property type="match status" value="1"/>
</dbReference>
<feature type="compositionally biased region" description="Polar residues" evidence="3">
    <location>
        <begin position="111"/>
        <end position="130"/>
    </location>
</feature>
<proteinExistence type="predicted"/>
<dbReference type="Gene3D" id="1.10.418.10">
    <property type="entry name" value="Calponin-like domain"/>
    <property type="match status" value="1"/>
</dbReference>
<protein>
    <recommendedName>
        <fullName evidence="4">Calponin-homology (CH) domain-containing protein</fullName>
    </recommendedName>
</protein>
<dbReference type="Proteomes" id="UP001626550">
    <property type="component" value="Unassembled WGS sequence"/>
</dbReference>
<dbReference type="Pfam" id="PF00307">
    <property type="entry name" value="CH"/>
    <property type="match status" value="1"/>
</dbReference>
<dbReference type="InterPro" id="IPR001715">
    <property type="entry name" value="CH_dom"/>
</dbReference>
<accession>A0ABD2QNZ7</accession>
<reference evidence="5 6" key="1">
    <citation type="submission" date="2024-11" db="EMBL/GenBank/DDBJ databases">
        <title>Adaptive evolution of stress response genes in parasites aligns with host niche diversity.</title>
        <authorList>
            <person name="Hahn C."/>
            <person name="Resl P."/>
        </authorList>
    </citation>
    <scope>NUCLEOTIDE SEQUENCE [LARGE SCALE GENOMIC DNA]</scope>
    <source>
        <strain evidence="5">EGGRZ-B1_66</strain>
        <tissue evidence="5">Body</tissue>
    </source>
</reference>
<evidence type="ECO:0000256" key="2">
    <source>
        <dbReference type="ARBA" id="ARBA00023203"/>
    </source>
</evidence>
<sequence length="328" mass="36945">MSCIQDRLENAKYAITVARKIGAKVYAVPEDIIETRAKMIMTIFACLMTVQLENHAENCESCSRFGGLSGRISPLLLAYFLLTALQDNFKPVKYEPTNKHADVACKPPSTPLVTSTDLKQSRPASRTVNADSRPISKADCDAANKEFYEDRNEQDALPPIPPPRRGSCGDAVKVKTIRINLQRPFSRSPAFRDDESIQASQCNVIINADGTQSYCLPVVPFFTRTPQELVQRYSSCVKSTSDVDIQEDVSIPFGANFSYHSQNQYNFVQRRGSEHLEKSKEMVQEWYKDEAGWHPLYRRAEQFDYAQAEVSPRTTSGGRIFIATDVHQ</sequence>
<evidence type="ECO:0000259" key="4">
    <source>
        <dbReference type="Pfam" id="PF00307"/>
    </source>
</evidence>
<dbReference type="AlphaFoldDB" id="A0ABD2QNZ7"/>
<evidence type="ECO:0000256" key="3">
    <source>
        <dbReference type="SAM" id="MobiDB-lite"/>
    </source>
</evidence>
<feature type="domain" description="Calponin-homology (CH)" evidence="4">
    <location>
        <begin position="5"/>
        <end position="50"/>
    </location>
</feature>
<dbReference type="InterPro" id="IPR039959">
    <property type="entry name" value="Fimbrin/Plastin"/>
</dbReference>
<comment type="caution">
    <text evidence="5">The sequence shown here is derived from an EMBL/GenBank/DDBJ whole genome shotgun (WGS) entry which is preliminary data.</text>
</comment>
<keyword evidence="2" id="KW-0009">Actin-binding</keyword>
<organism evidence="5 6">
    <name type="scientific">Cichlidogyrus casuarinus</name>
    <dbReference type="NCBI Taxonomy" id="1844966"/>
    <lineage>
        <taxon>Eukaryota</taxon>
        <taxon>Metazoa</taxon>
        <taxon>Spiralia</taxon>
        <taxon>Lophotrochozoa</taxon>
        <taxon>Platyhelminthes</taxon>
        <taxon>Monogenea</taxon>
        <taxon>Monopisthocotylea</taxon>
        <taxon>Dactylogyridea</taxon>
        <taxon>Ancyrocephalidae</taxon>
        <taxon>Cichlidogyrus</taxon>
    </lineage>
</organism>
<dbReference type="PANTHER" id="PTHR19961">
    <property type="entry name" value="FIMBRIN/PLASTIN"/>
    <property type="match status" value="1"/>
</dbReference>